<feature type="transmembrane region" description="Helical" evidence="5">
    <location>
        <begin position="196"/>
        <end position="223"/>
    </location>
</feature>
<dbReference type="Pfam" id="PF00001">
    <property type="entry name" value="7tm_1"/>
    <property type="match status" value="1"/>
</dbReference>
<evidence type="ECO:0000313" key="7">
    <source>
        <dbReference type="EMBL" id="CAG2216179.1"/>
    </source>
</evidence>
<accession>A0A8S3S2Y0</accession>
<reference evidence="7" key="1">
    <citation type="submission" date="2021-03" db="EMBL/GenBank/DDBJ databases">
        <authorList>
            <person name="Bekaert M."/>
        </authorList>
    </citation>
    <scope>NUCLEOTIDE SEQUENCE</scope>
</reference>
<evidence type="ECO:0000313" key="8">
    <source>
        <dbReference type="Proteomes" id="UP000683360"/>
    </source>
</evidence>
<dbReference type="GO" id="GO:0004930">
    <property type="term" value="F:G protein-coupled receptor activity"/>
    <property type="evidence" value="ECO:0007669"/>
    <property type="project" value="InterPro"/>
</dbReference>
<dbReference type="PANTHER" id="PTHR46641:SF18">
    <property type="entry name" value="G-PROTEIN COUPLED RECEPTORS FAMILY 1 PROFILE DOMAIN-CONTAINING PROTEIN"/>
    <property type="match status" value="1"/>
</dbReference>
<evidence type="ECO:0000256" key="1">
    <source>
        <dbReference type="ARBA" id="ARBA00004370"/>
    </source>
</evidence>
<gene>
    <name evidence="7" type="ORF">MEDL_29916</name>
</gene>
<dbReference type="Proteomes" id="UP000683360">
    <property type="component" value="Unassembled WGS sequence"/>
</dbReference>
<dbReference type="PROSITE" id="PS50262">
    <property type="entry name" value="G_PROTEIN_RECEP_F1_2"/>
    <property type="match status" value="1"/>
</dbReference>
<sequence>MSFNGVFFDKDRYLVDVDKVGIVISYIAMLVNIIVFAILCRKNLHSPATILMQGLAASDFLTSFSSYGLQPLFHSQYNCTFRTDLSLFACDLHYPYSSMVTHVSILFLTFHNVSYLITTCLGIQKVIAIIFPIWTRNQLTEKKTVITCVLCFMLPIALSLPRHVTIWLEDFFNIRLISQDDYFLYRKYEGIIVYSAAYYLGIQTVLMTCCCVVMLMSTVFIVFKLVTNRFQGRMTEQRKQERRSIIMIVVVLAIFLLTEVPRVLVYVWWGLDYIKVTEYLHAHSAYNMYLSLDLIKIFKENLDQLLGLAIPSIPSVSGRIIIECMDLFTVIGCLSNFVIYFVMSTKMRNEIKNIFSNCQYMIGRNTTDRTSSG</sequence>
<dbReference type="InterPro" id="IPR017452">
    <property type="entry name" value="GPCR_Rhodpsn_7TM"/>
</dbReference>
<dbReference type="PANTHER" id="PTHR46641">
    <property type="entry name" value="FMRFAMIDE RECEPTOR-RELATED"/>
    <property type="match status" value="1"/>
</dbReference>
<feature type="transmembrane region" description="Helical" evidence="5">
    <location>
        <begin position="244"/>
        <end position="269"/>
    </location>
</feature>
<comment type="subcellular location">
    <subcellularLocation>
        <location evidence="1">Membrane</location>
    </subcellularLocation>
</comment>
<dbReference type="Gene3D" id="1.20.1070.10">
    <property type="entry name" value="Rhodopsin 7-helix transmembrane proteins"/>
    <property type="match status" value="1"/>
</dbReference>
<name>A0A8S3S2Y0_MYTED</name>
<dbReference type="GO" id="GO:0016020">
    <property type="term" value="C:membrane"/>
    <property type="evidence" value="ECO:0007669"/>
    <property type="project" value="UniProtKB-SubCell"/>
</dbReference>
<evidence type="ECO:0000259" key="6">
    <source>
        <dbReference type="PROSITE" id="PS50262"/>
    </source>
</evidence>
<evidence type="ECO:0000256" key="3">
    <source>
        <dbReference type="ARBA" id="ARBA00022989"/>
    </source>
</evidence>
<keyword evidence="2 5" id="KW-0812">Transmembrane</keyword>
<feature type="transmembrane region" description="Helical" evidence="5">
    <location>
        <begin position="20"/>
        <end position="39"/>
    </location>
</feature>
<proteinExistence type="predicted"/>
<keyword evidence="3 5" id="KW-1133">Transmembrane helix</keyword>
<dbReference type="SUPFAM" id="SSF81321">
    <property type="entry name" value="Family A G protein-coupled receptor-like"/>
    <property type="match status" value="1"/>
</dbReference>
<dbReference type="InterPro" id="IPR000276">
    <property type="entry name" value="GPCR_Rhodpsn"/>
</dbReference>
<feature type="transmembrane region" description="Helical" evidence="5">
    <location>
        <begin position="145"/>
        <end position="164"/>
    </location>
</feature>
<feature type="transmembrane region" description="Helical" evidence="5">
    <location>
        <begin position="320"/>
        <end position="343"/>
    </location>
</feature>
<evidence type="ECO:0000256" key="2">
    <source>
        <dbReference type="ARBA" id="ARBA00022692"/>
    </source>
</evidence>
<dbReference type="InterPro" id="IPR052954">
    <property type="entry name" value="GPCR-Ligand_Int"/>
</dbReference>
<evidence type="ECO:0000256" key="4">
    <source>
        <dbReference type="ARBA" id="ARBA00023136"/>
    </source>
</evidence>
<keyword evidence="8" id="KW-1185">Reference proteome</keyword>
<evidence type="ECO:0000256" key="5">
    <source>
        <dbReference type="SAM" id="Phobius"/>
    </source>
</evidence>
<dbReference type="EMBL" id="CAJPWZ010001473">
    <property type="protein sequence ID" value="CAG2216179.1"/>
    <property type="molecule type" value="Genomic_DNA"/>
</dbReference>
<organism evidence="7 8">
    <name type="scientific">Mytilus edulis</name>
    <name type="common">Blue mussel</name>
    <dbReference type="NCBI Taxonomy" id="6550"/>
    <lineage>
        <taxon>Eukaryota</taxon>
        <taxon>Metazoa</taxon>
        <taxon>Spiralia</taxon>
        <taxon>Lophotrochozoa</taxon>
        <taxon>Mollusca</taxon>
        <taxon>Bivalvia</taxon>
        <taxon>Autobranchia</taxon>
        <taxon>Pteriomorphia</taxon>
        <taxon>Mytilida</taxon>
        <taxon>Mytiloidea</taxon>
        <taxon>Mytilidae</taxon>
        <taxon>Mytilinae</taxon>
        <taxon>Mytilus</taxon>
    </lineage>
</organism>
<keyword evidence="4 5" id="KW-0472">Membrane</keyword>
<feature type="domain" description="G-protein coupled receptors family 1 profile" evidence="6">
    <location>
        <begin position="31"/>
        <end position="340"/>
    </location>
</feature>
<protein>
    <submittedName>
        <fullName evidence="7">CMKLR1</fullName>
    </submittedName>
</protein>
<dbReference type="AlphaFoldDB" id="A0A8S3S2Y0"/>
<comment type="caution">
    <text evidence="7">The sequence shown here is derived from an EMBL/GenBank/DDBJ whole genome shotgun (WGS) entry which is preliminary data.</text>
</comment>